<evidence type="ECO:0000313" key="4">
    <source>
        <dbReference type="Proteomes" id="UP000071641"/>
    </source>
</evidence>
<proteinExistence type="predicted"/>
<feature type="domain" description="LapA adhesin" evidence="2">
    <location>
        <begin position="864"/>
        <end position="976"/>
    </location>
</feature>
<feature type="domain" description="LapA adhesin" evidence="2">
    <location>
        <begin position="981"/>
        <end position="1093"/>
    </location>
</feature>
<feature type="domain" description="LapA adhesin" evidence="2">
    <location>
        <begin position="396"/>
        <end position="508"/>
    </location>
</feature>
<feature type="domain" description="LapA adhesin" evidence="2">
    <location>
        <begin position="1449"/>
        <end position="1561"/>
    </location>
</feature>
<dbReference type="GO" id="GO:0005509">
    <property type="term" value="F:calcium ion binding"/>
    <property type="evidence" value="ECO:0007669"/>
    <property type="project" value="InterPro"/>
</dbReference>
<feature type="domain" description="LapA adhesin" evidence="2">
    <location>
        <begin position="2619"/>
        <end position="2731"/>
    </location>
</feature>
<feature type="domain" description="LapA adhesin" evidence="2">
    <location>
        <begin position="1332"/>
        <end position="1444"/>
    </location>
</feature>
<organism evidence="3 4">
    <name type="scientific">Grimontia celer</name>
    <dbReference type="NCBI Taxonomy" id="1796497"/>
    <lineage>
        <taxon>Bacteria</taxon>
        <taxon>Pseudomonadati</taxon>
        <taxon>Pseudomonadota</taxon>
        <taxon>Gammaproteobacteria</taxon>
        <taxon>Vibrionales</taxon>
        <taxon>Vibrionaceae</taxon>
        <taxon>Grimontia</taxon>
    </lineage>
</organism>
<dbReference type="PROSITE" id="PS00330">
    <property type="entry name" value="HEMOLYSIN_CALCIUM"/>
    <property type="match status" value="3"/>
</dbReference>
<dbReference type="Proteomes" id="UP000071641">
    <property type="component" value="Unassembled WGS sequence"/>
</dbReference>
<feature type="domain" description="LapA adhesin" evidence="2">
    <location>
        <begin position="630"/>
        <end position="742"/>
    </location>
</feature>
<dbReference type="NCBIfam" id="TIGR01965">
    <property type="entry name" value="VCBS_repeat"/>
    <property type="match status" value="3"/>
</dbReference>
<feature type="domain" description="LapA adhesin" evidence="2">
    <location>
        <begin position="2268"/>
        <end position="2380"/>
    </location>
</feature>
<feature type="domain" description="LapA adhesin" evidence="2">
    <location>
        <begin position="2034"/>
        <end position="2146"/>
    </location>
</feature>
<dbReference type="Pfam" id="PF00353">
    <property type="entry name" value="HemolysinCabind"/>
    <property type="match status" value="2"/>
</dbReference>
<evidence type="ECO:0000259" key="2">
    <source>
        <dbReference type="Pfam" id="PF20579"/>
    </source>
</evidence>
<dbReference type="Gene3D" id="2.60.40.2030">
    <property type="match status" value="21"/>
</dbReference>
<feature type="domain" description="LapA adhesin" evidence="2">
    <location>
        <begin position="2502"/>
        <end position="2614"/>
    </location>
</feature>
<feature type="domain" description="LapA adhesin" evidence="2">
    <location>
        <begin position="1098"/>
        <end position="1210"/>
    </location>
</feature>
<dbReference type="InterPro" id="IPR001343">
    <property type="entry name" value="Hemolysn_Ca-bd"/>
</dbReference>
<dbReference type="SUPFAM" id="SSF101908">
    <property type="entry name" value="Putative isomerase YbhE"/>
    <property type="match status" value="1"/>
</dbReference>
<dbReference type="InterPro" id="IPR018511">
    <property type="entry name" value="Hemolysin-typ_Ca-bd_CS"/>
</dbReference>
<reference evidence="4" key="1">
    <citation type="submission" date="2016-02" db="EMBL/GenBank/DDBJ databases">
        <authorList>
            <person name="Rodrigo-Torres Lidia"/>
            <person name="Arahal R.David."/>
        </authorList>
    </citation>
    <scope>NUCLEOTIDE SEQUENCE [LARGE SCALE GENOMIC DNA]</scope>
    <source>
        <strain evidence="4">CECT 9029</strain>
    </source>
</reference>
<feature type="domain" description="LapA adhesin" evidence="2">
    <location>
        <begin position="1683"/>
        <end position="1795"/>
    </location>
</feature>
<feature type="domain" description="LapA adhesin" evidence="2">
    <location>
        <begin position="2151"/>
        <end position="2263"/>
    </location>
</feature>
<dbReference type="SUPFAM" id="SSF51120">
    <property type="entry name" value="beta-Roll"/>
    <property type="match status" value="1"/>
</dbReference>
<dbReference type="SUPFAM" id="SSF141072">
    <property type="entry name" value="CalX-like"/>
    <property type="match status" value="21"/>
</dbReference>
<accession>A0A128EYJ8</accession>
<dbReference type="InterPro" id="IPR010221">
    <property type="entry name" value="VCBS_dom"/>
</dbReference>
<dbReference type="InterPro" id="IPR046779">
    <property type="entry name" value="LapA_adhesin_dom"/>
</dbReference>
<feature type="domain" description="LapA adhesin" evidence="2">
    <location>
        <begin position="1215"/>
        <end position="1327"/>
    </location>
</feature>
<evidence type="ECO:0000256" key="1">
    <source>
        <dbReference type="ARBA" id="ARBA00022837"/>
    </source>
</evidence>
<feature type="domain" description="LapA adhesin" evidence="2">
    <location>
        <begin position="747"/>
        <end position="859"/>
    </location>
</feature>
<dbReference type="Gene3D" id="2.150.10.10">
    <property type="entry name" value="Serralysin-like metalloprotease, C-terminal"/>
    <property type="match status" value="1"/>
</dbReference>
<gene>
    <name evidence="3" type="primary">lktA_2</name>
    <name evidence="3" type="ORF">GCE9029_01583</name>
</gene>
<name>A0A128EYJ8_9GAMM</name>
<feature type="domain" description="LapA adhesin" evidence="2">
    <location>
        <begin position="2385"/>
        <end position="2497"/>
    </location>
</feature>
<dbReference type="InterPro" id="IPR011049">
    <property type="entry name" value="Serralysin-like_metalloprot_C"/>
</dbReference>
<dbReference type="PRINTS" id="PR00313">
    <property type="entry name" value="CABNDNGRPT"/>
</dbReference>
<dbReference type="EMBL" id="FIZX01000001">
    <property type="protein sequence ID" value="CZF79653.1"/>
    <property type="molecule type" value="Genomic_DNA"/>
</dbReference>
<evidence type="ECO:0000313" key="3">
    <source>
        <dbReference type="EMBL" id="CZF79653.1"/>
    </source>
</evidence>
<keyword evidence="4" id="KW-1185">Reference proteome</keyword>
<keyword evidence="1" id="KW-0106">Calcium</keyword>
<dbReference type="STRING" id="1796497.GCE9029_01583"/>
<dbReference type="Pfam" id="PF20579">
    <property type="entry name" value="LapA"/>
    <property type="match status" value="19"/>
</dbReference>
<feature type="domain" description="LapA adhesin" evidence="2">
    <location>
        <begin position="513"/>
        <end position="625"/>
    </location>
</feature>
<protein>
    <submittedName>
        <fullName evidence="3">Leukotoxin</fullName>
    </submittedName>
</protein>
<dbReference type="InterPro" id="IPR038081">
    <property type="entry name" value="CalX-like_sf"/>
</dbReference>
<feature type="domain" description="LapA adhesin" evidence="2">
    <location>
        <begin position="161"/>
        <end position="268"/>
    </location>
</feature>
<sequence>MSEESLGQMANKSVFISKDGKIEYAQSGIKINQGDIIFVPKNQETDNSSHSVLLVDDSLPSEMVLPEGFEEIITAIEEGRDPLLVADVDPQAGEATAGSSLAPQAVILANSLSVLATAGFDTDIALPPTTTLIQQTIASSLFGIQSQETETPTIPAHLQATLLGSDTVAEGDSATYTISLSEPAETDVTITISVQHKTSESDDIIPVQQQLVIPKGQTQATFTVDILDDPFDENDDDDSFEVSIIESVAADSEQIVDSSAPLITTILDEDTEDLKVGEDIPMLTLSGDSSVEEGESANYLLELSETPHSDMEITVTITHVSSESGDIATSLQTVTIPEGSNSVSFTVATLNDVYDESTDTDVFKVEVTGSTGGDFEGQPDAPQAIETTIEDSATKDAPTLTLTGDTSVSEGASASYTLTLSEAPNSDFTVTVTVGHKTTEDGDIQPVTRNVLIAANTTSVNFSVDTLDDSLNESVDDDVFTVSVDSTSGGDFEAQPTAPAAVETTINDGTTADSPTLTLTGDASVNEGEAASYTLTLSEAPTADFTVTVVVGHKTSEDGDVTPVTRDVVIAANSTSVNFTVDTLDDSLNESVDDDVFTVSVDATSGGDFEAQPSAPAAVETTINDGTTTDAPTLTLTGDASVNEGESASYTLTLSEAPTADFTVTVVVGHKTSEDGDITPVTRDVVIAAGTISTNFTVDTLDDSLNESADDDVFTVSVDSTTGGDFEAQPTAPAAVETAINDGTTTDAPTLTLTGDASVNEGESASYTLTLSEAPTSDFTVTVVVGHKTSEDGDVMPVTRDVVIAANTTSVNFTVDTLDDSLNESADDDVFTVSVDSTTGGDFEAQPTAPAAVETTINDGTTTDAPTLTLTGDASVNEGESASYTLTLSEAPTADFIVTVVVGHKTSEDGDVTPVTRDVVIAANSTSVNFTVDTLDDSLNESADDDVFTVSVDSTSGGDFEAQPTAPTAVETTINDGTTTDAPTLTLTGDASVNEGESASYTLTLSEAPTADFTVTVVVGHKTSEDGDVTPVTRDVVIVANTTSVNFTVDTLDDSLNESADDDVFTVSVNSTSGGDFEAQPTAPTAVETTINDGTTDDAPTLTLTGDASVNEGEAASYTLTLSEAPTADFTVTVVVGHKTSEDGDVTPVTRDVVIAANTTSVNFTVDTLDDSLNESADDDVFTVSVNSTTGGDFESQPTAPAAVETTINDGTTADAPTLTLTGDASVNEGESASYTLTLSEAPTADFTVTVVVGHKTSEDGDVTPVTRDVVIAANTTSVNFTVDTLDDSLNESADDDVFTVSVDSTAGGDFEAQPTAPAAVETTINDGATKDAPTLTLNGDASVIEGGSASYTLTLSEAPTADFTVTVVIGHKTTEDGDVTPVTRDVVIAAGTTSVDFTVDTLDDSLNESADDDVFTVSVNTTTGGDFEAQPTAPSAVETTINDGTTTDAPTLTLTGDASVNEGEAASYTLTLSEAPTADFTVTVVIGHKTSEDGDVTPVARDVVIIAGTTSVDFTVDTLNDSLNESADDDVFTVSVDSTSGGDFEAQPTKPAAVETTINDGTTTDAPTLILTGDASVNEGESASYTLTISEAPTADFTVTIVVGHKTTEDGDVTPVTRDVVIAAGTTSVDFTVDTLNDSLNESADDDVFTVSVDATSGGDFETQPTAPATVETTINDGTTTDAPTLALTGDASVIEGGSASYTLTLSEAPTADFTVTVVVGHKTSEDGDVTPVTRDVVIAAGTTSVDFTVDTLDDSLDESADDDVFTVSVNSTTGGGFEAQPTAPAAVETTINDGTTTDAPTLTLTGDASVNEGEAASYTLTLSEAPTADFTVTVVVGHKTSEDGDVTPVTRDVVIAAGTTSIDFTVDTLDDSLNESADDDVFTVSVNATSGGDFEAQPTAPAAVETTINDGATTDAPTLTLTGDTSVNEGESASFTLTLSEAPTADFTVTIVVGHETTEDGDVTPMTRDVVIAANTTSINFTVDTLDDSLSESADDDVFTVSVSATSGGDFESQPTAPAAVETTINDGTTTDAPTLTLTGDTSVNEGEAASYTLTLSEAPTSDFTVTVVIGHKTTEDGDVTPVTRDVVITAGTTSADFTVDTLDDSLNESADDDVFTVSVNAISGGDFEAQPTAPATVETTINDGTTTDAPTLTLTGDASVNEGESASYTLTISETPTADFTVTVVIGHKTSENGDVIPVTRDVVITAGTTSVDFTVDTLDDSLNESADDDVFTVSVDSTTGGNFEDQPTAPAAVETTINDGTTTDAPTLTLTGDASVNEGEAASYTLTLSEAPTSDFTVTVVVGHKTSEDGDVTPVTRDVVITSGTTSVDFTVDTLDDSLNESADNDVFTVSVDSTSGGDFEAQPTAPAAVETTINDGTTTDAPTLTLTGDASVNEGESASYTLTLSEAPTSDFTVTVVVGHKTSEDGDVTPVTRDVVIAANTTSVNFTVDTLDDSLNESSDDDVFTVSVDSTTGGDFEAQPTAPTAVETTINDGTTTDAPTLTLTGDASVNEGESASYTLTLSEAPTADFTVTVVVGHKTSEDGDVTPVTRDVVIAANTTSVNFTVDTLDDSLNESTDDDVFTVSVDSTSGGDFEAQPTAPAAVETTINDGATKDAPTLTLNGDASVIEGGSASYTLTLSEAPTADFTVTVVIGHKTTEDGDVTPVTRDVVIAAGTTSVDFTVDTLDDSLNESADDDVFTVSVDSTTGGDFEAQPSAPAAVETTINDGTTTDAPTLTLTGDASVNEGESASYTLTLSEAPTADFTVTVVVGHKTSEDGDVTPVTRDVVITANTTSVNFTVDTLDDQLIESSDNDVFTVSVSTTSGGNFEAQPTAPNGIETSVTANDTAALVEDVGAQSISGVLQVLASDGVTELQFDDTTSTGTYGQLALVSGEWTYTLGANAQTLDEDQVVNETITLTATDGSTHQVTVVITGTEDVPEVSGTLTGSVDAVGFYVDTNNAGSVTGEGTSTSGPINAGWTTTSTTINGVPYVVSTQWGISVSTFIYKVNNDGSLTETDRITYDQSTNTVTTTSGGDVTADVTALGISPNSLGNGLTQSNISNIDGNTTLFVTSQNSRSLTAWEIAPDGTLSINGGVTNIHNTDGQSYLRENVVFEGEDGTEYVFVTRPGTDNISTLTYDPVTGDFTNLNRAVFGGDLVSSIDVYTDNNGNTWLVASSNDQVRIYSVNANDGTLTFVDSESVNIGVSNSVNFYETSDGRLYAIYTNNSSDLATIYEVDSSGNLTLTDTISGAGHYFASASYIDGEPVFVMPNQDSGVDLYTIDESGSLVLQSTITGISNDWTSPVIVQTEDGSHYLVDADGNTATVKLKIGNQEEITVSGSIAITDIDTNDQPEFQNTVIEGKYGTLELIDGDWTYTLDKDKVSSLEDDEVAQDVITLTATDGTTQDVVIDVTGHQPVEQFVQGTNTGSIVVDLAPDAASPGFEEDAADGTVSFSLADYTSDLIDDADNSDALTTSINITSLPDNGTLYYLDAGGNQIAVAVGDTLPDDTNFVFEPDKVSKTFSSSDITSSTQSSIVTDGMTVSGGTFSGIKPDLGSMITDAPIVWEFTNGEDGLGIGSDRELDSVNNEVMTFEFTNGLDVTSTDIVVASAFGNFSDTRPANATVNFIALKDGQIVNEFTFANIWEASGLTGNATLNISDGSGYDELRMYISASVNSNLTVTSVSTVALDTTDTSFTYKAVNSLGNESDVATITLGDAISDTAEQRTPPTVSGTLVLADSSGTTTGIFPDTTEQGQYGSAQLVNGNWTYTLDPTLLSNIPDGQTLQDTITFTANDGTTSDIQVVIGESGSSIASYYATDVTTGLSDLVDLSQTTAFGGSEDDLLSGLGDEDIMLGLAGNDALNGGAGNDTLDGGEGNDILTGGQGDDILFGGDDSDIFAFNAGDQGTGATPAQDQIADFDTSLDTLSLADLLQGESEENIGDYLSVFDNANGDAVINVASSGASVDQTIALDNVSVSDLATAYGVDSTGLNNDQISSAVIDAMITQSKIIID</sequence>
<feature type="domain" description="LapA adhesin" evidence="2">
    <location>
        <begin position="1800"/>
        <end position="1912"/>
    </location>
</feature>